<dbReference type="SMART" id="SM00248">
    <property type="entry name" value="ANK"/>
    <property type="match status" value="5"/>
</dbReference>
<gene>
    <name evidence="4" type="ORF">C8A01DRAFT_43291</name>
</gene>
<feature type="repeat" description="ANK" evidence="1">
    <location>
        <begin position="366"/>
        <end position="398"/>
    </location>
</feature>
<dbReference type="PRINTS" id="PR01415">
    <property type="entry name" value="ANKYRIN"/>
</dbReference>
<dbReference type="SUPFAM" id="SSF48403">
    <property type="entry name" value="Ankyrin repeat"/>
    <property type="match status" value="1"/>
</dbReference>
<dbReference type="PANTHER" id="PTHR10622">
    <property type="entry name" value="HET DOMAIN-CONTAINING PROTEIN"/>
    <property type="match status" value="1"/>
</dbReference>
<proteinExistence type="predicted"/>
<evidence type="ECO:0000259" key="2">
    <source>
        <dbReference type="Pfam" id="PF06985"/>
    </source>
</evidence>
<organism evidence="4 5">
    <name type="scientific">Parachaetomium inaequale</name>
    <dbReference type="NCBI Taxonomy" id="2588326"/>
    <lineage>
        <taxon>Eukaryota</taxon>
        <taxon>Fungi</taxon>
        <taxon>Dikarya</taxon>
        <taxon>Ascomycota</taxon>
        <taxon>Pezizomycotina</taxon>
        <taxon>Sordariomycetes</taxon>
        <taxon>Sordariomycetidae</taxon>
        <taxon>Sordariales</taxon>
        <taxon>Chaetomiaceae</taxon>
        <taxon>Parachaetomium</taxon>
    </lineage>
</organism>
<feature type="repeat" description="ANK" evidence="1">
    <location>
        <begin position="432"/>
        <end position="464"/>
    </location>
</feature>
<dbReference type="Pfam" id="PF06985">
    <property type="entry name" value="HET"/>
    <property type="match status" value="1"/>
</dbReference>
<dbReference type="Pfam" id="PF12796">
    <property type="entry name" value="Ank_2"/>
    <property type="match status" value="2"/>
</dbReference>
<comment type="caution">
    <text evidence="4">The sequence shown here is derived from an EMBL/GenBank/DDBJ whole genome shotgun (WGS) entry which is preliminary data.</text>
</comment>
<feature type="repeat" description="ANK" evidence="1">
    <location>
        <begin position="399"/>
        <end position="431"/>
    </location>
</feature>
<feature type="domain" description="Heterokaryon incompatibility" evidence="2">
    <location>
        <begin position="22"/>
        <end position="105"/>
    </location>
</feature>
<evidence type="ECO:0000313" key="5">
    <source>
        <dbReference type="Proteomes" id="UP001303115"/>
    </source>
</evidence>
<dbReference type="InterPro" id="IPR002110">
    <property type="entry name" value="Ankyrin_rpt"/>
</dbReference>
<dbReference type="InterPro" id="IPR058525">
    <property type="entry name" value="DUF8212"/>
</dbReference>
<dbReference type="InterPro" id="IPR010730">
    <property type="entry name" value="HET"/>
</dbReference>
<dbReference type="Gene3D" id="1.25.40.20">
    <property type="entry name" value="Ankyrin repeat-containing domain"/>
    <property type="match status" value="3"/>
</dbReference>
<protein>
    <submittedName>
        <fullName evidence="4">Ankyrin repeat-containing domain protein</fullName>
    </submittedName>
</protein>
<keyword evidence="1" id="KW-0040">ANK repeat</keyword>
<accession>A0AAN6PRG2</accession>
<evidence type="ECO:0000313" key="4">
    <source>
        <dbReference type="EMBL" id="KAK4043934.1"/>
    </source>
</evidence>
<feature type="domain" description="DUF8212" evidence="3">
    <location>
        <begin position="216"/>
        <end position="239"/>
    </location>
</feature>
<reference evidence="5" key="1">
    <citation type="journal article" date="2023" name="Mol. Phylogenet. Evol.">
        <title>Genome-scale phylogeny and comparative genomics of the fungal order Sordariales.</title>
        <authorList>
            <person name="Hensen N."/>
            <person name="Bonometti L."/>
            <person name="Westerberg I."/>
            <person name="Brannstrom I.O."/>
            <person name="Guillou S."/>
            <person name="Cros-Aarteil S."/>
            <person name="Calhoun S."/>
            <person name="Haridas S."/>
            <person name="Kuo A."/>
            <person name="Mondo S."/>
            <person name="Pangilinan J."/>
            <person name="Riley R."/>
            <person name="LaButti K."/>
            <person name="Andreopoulos B."/>
            <person name="Lipzen A."/>
            <person name="Chen C."/>
            <person name="Yan M."/>
            <person name="Daum C."/>
            <person name="Ng V."/>
            <person name="Clum A."/>
            <person name="Steindorff A."/>
            <person name="Ohm R.A."/>
            <person name="Martin F."/>
            <person name="Silar P."/>
            <person name="Natvig D.O."/>
            <person name="Lalanne C."/>
            <person name="Gautier V."/>
            <person name="Ament-Velasquez S.L."/>
            <person name="Kruys A."/>
            <person name="Hutchinson M.I."/>
            <person name="Powell A.J."/>
            <person name="Barry K."/>
            <person name="Miller A.N."/>
            <person name="Grigoriev I.V."/>
            <person name="Debuchy R."/>
            <person name="Gladieux P."/>
            <person name="Hiltunen Thoren M."/>
            <person name="Johannesson H."/>
        </authorList>
    </citation>
    <scope>NUCLEOTIDE SEQUENCE [LARGE SCALE GENOMIC DNA]</scope>
    <source>
        <strain evidence="5">CBS 284.82</strain>
    </source>
</reference>
<feature type="repeat" description="ANK" evidence="1">
    <location>
        <begin position="532"/>
        <end position="555"/>
    </location>
</feature>
<sequence>MRLLNTKKLRLEDFGGDSIPLYAILSHRWGSDEITLKDIENPGGGDGAGYKKVRKACETAANHGLQYIWVDTCCIDKTSSAELSEAINSMYRWYQESVVCYAYLADVPFGADPECLESEWFTRGWTLQELIAPSTVIFLDQSWQEIGTKSSLRSVISRITGIPVTVLKSGDVESASVAQRMSWASKRETTRVEDRAYSLMGLFGVHMPMVYGEGERAFIRLQEEIMRLSDDHSLFAWASAGSHGGLLAPSPSAFANSGRIIPLDSSTTLTGTITTSNKGIDLRLDMVPIHTESHPRIELGILPCAVQGEEDKQVAIYLCALSETMEYFSRFVSTEFKLVDPREFPCNEKKYLRRSICVRWERRISGNRSPLVKAAEQANKTVIKLLLERGVDLEDKDQSGRTALSRAAEQGHKKIVKLLLQGGANVESEDRSGRTPLSWAAERGHKTVVRLLLEKGADIESKDRRHWMPLIWAMENGHAGVAPIVMLGIGGQLDITEHEGKSIPTWAAAQGHTKLVELLLNEGVDCESRDQTGRTPLSWAAEGGHEDIILLLLERAVVNQQKAGTPLASADASAS</sequence>
<dbReference type="EMBL" id="MU854323">
    <property type="protein sequence ID" value="KAK4043934.1"/>
    <property type="molecule type" value="Genomic_DNA"/>
</dbReference>
<name>A0AAN6PRG2_9PEZI</name>
<feature type="repeat" description="ANK" evidence="1">
    <location>
        <begin position="499"/>
        <end position="531"/>
    </location>
</feature>
<dbReference type="InterPro" id="IPR036770">
    <property type="entry name" value="Ankyrin_rpt-contain_sf"/>
</dbReference>
<keyword evidence="5" id="KW-1185">Reference proteome</keyword>
<dbReference type="AlphaFoldDB" id="A0AAN6PRG2"/>
<evidence type="ECO:0000259" key="3">
    <source>
        <dbReference type="Pfam" id="PF26640"/>
    </source>
</evidence>
<dbReference type="Proteomes" id="UP001303115">
    <property type="component" value="Unassembled WGS sequence"/>
</dbReference>
<dbReference type="PROSITE" id="PS50088">
    <property type="entry name" value="ANK_REPEAT"/>
    <property type="match status" value="5"/>
</dbReference>
<dbReference type="PANTHER" id="PTHR10622:SF10">
    <property type="entry name" value="HET DOMAIN-CONTAINING PROTEIN"/>
    <property type="match status" value="1"/>
</dbReference>
<evidence type="ECO:0000256" key="1">
    <source>
        <dbReference type="PROSITE-ProRule" id="PRU00023"/>
    </source>
</evidence>
<dbReference type="PROSITE" id="PS50297">
    <property type="entry name" value="ANK_REP_REGION"/>
    <property type="match status" value="4"/>
</dbReference>
<dbReference type="Pfam" id="PF26640">
    <property type="entry name" value="DUF8212"/>
    <property type="match status" value="1"/>
</dbReference>